<gene>
    <name evidence="13" type="ORF">H4O24_19255</name>
</gene>
<evidence type="ECO:0000313" key="14">
    <source>
        <dbReference type="Proteomes" id="UP000515297"/>
    </source>
</evidence>
<dbReference type="InterPro" id="IPR038377">
    <property type="entry name" value="Na/Glc_symporter_sf"/>
</dbReference>
<evidence type="ECO:0000256" key="3">
    <source>
        <dbReference type="ARBA" id="ARBA00022448"/>
    </source>
</evidence>
<protein>
    <submittedName>
        <fullName evidence="13">Sodium:solute symporter</fullName>
    </submittedName>
</protein>
<dbReference type="PANTHER" id="PTHR42985">
    <property type="entry name" value="SODIUM-COUPLED MONOCARBOXYLATE TRANSPORTER"/>
    <property type="match status" value="1"/>
</dbReference>
<feature type="transmembrane region" description="Helical" evidence="12">
    <location>
        <begin position="448"/>
        <end position="470"/>
    </location>
</feature>
<dbReference type="PANTHER" id="PTHR42985:SF47">
    <property type="entry name" value="INTEGRAL MEMBRANE TRANSPORT PROTEIN"/>
    <property type="match status" value="1"/>
</dbReference>
<feature type="transmembrane region" description="Helical" evidence="12">
    <location>
        <begin position="339"/>
        <end position="357"/>
    </location>
</feature>
<dbReference type="GO" id="GO:0005886">
    <property type="term" value="C:plasma membrane"/>
    <property type="evidence" value="ECO:0007669"/>
    <property type="project" value="UniProtKB-SubCell"/>
</dbReference>
<feature type="transmembrane region" description="Helical" evidence="12">
    <location>
        <begin position="248"/>
        <end position="266"/>
    </location>
</feature>
<keyword evidence="13" id="KW-0614">Plasmid</keyword>
<comment type="similarity">
    <text evidence="2 11">Belongs to the sodium:solute symporter (SSF) (TC 2.A.21) family.</text>
</comment>
<reference evidence="13 14" key="1">
    <citation type="submission" date="2020-08" db="EMBL/GenBank/DDBJ databases">
        <authorList>
            <person name="Liu G."/>
            <person name="Sun C."/>
        </authorList>
    </citation>
    <scope>NUCLEOTIDE SEQUENCE [LARGE SCALE GENOMIC DNA]</scope>
    <source>
        <strain evidence="13 14">OT19</strain>
        <plasmid evidence="13 14">plas1</plasmid>
    </source>
</reference>
<dbReference type="Gene3D" id="1.20.1730.10">
    <property type="entry name" value="Sodium/glucose cotransporter"/>
    <property type="match status" value="1"/>
</dbReference>
<dbReference type="EMBL" id="CP060053">
    <property type="protein sequence ID" value="QNE07153.1"/>
    <property type="molecule type" value="Genomic_DNA"/>
</dbReference>
<keyword evidence="7" id="KW-0915">Sodium</keyword>
<evidence type="ECO:0000256" key="5">
    <source>
        <dbReference type="ARBA" id="ARBA00022692"/>
    </source>
</evidence>
<evidence type="ECO:0000313" key="13">
    <source>
        <dbReference type="EMBL" id="QNE07153.1"/>
    </source>
</evidence>
<dbReference type="RefSeq" id="WP_185885898.1">
    <property type="nucleotide sequence ID" value="NZ_CP060053.1"/>
</dbReference>
<evidence type="ECO:0000256" key="2">
    <source>
        <dbReference type="ARBA" id="ARBA00006434"/>
    </source>
</evidence>
<keyword evidence="5 12" id="KW-0812">Transmembrane</keyword>
<feature type="transmembrane region" description="Helical" evidence="12">
    <location>
        <begin position="286"/>
        <end position="310"/>
    </location>
</feature>
<evidence type="ECO:0000256" key="12">
    <source>
        <dbReference type="SAM" id="Phobius"/>
    </source>
</evidence>
<sequence length="517" mass="53963">MSSASQSGGFSVLDWGLIAAYFALIVGFGAYLARRGSGSASDFFLADRGMPTSLICFSVLATTQSAATFLGGPDIGYSGNYAYLSSFIGAVIASLIVAAFLLPRFYALGVSTVYEMLAFYYGTAAMRVAAGFYLVGRVLANGARLYLAALAVAIILYSQVDFNGVAVAAIGISLVALLFTISGGLRSVVVSDALQFAVYTGVALAILVYLYVTIDMAPGDIVAVLKSSPDGTDKTAIFNLNWRLDDPFSLPAILTGLVLLNTGNFGMDQDTTQRLLAARSSRQAGLALVGASLIAVPLVFMFVSIGQLLFVLHQTRGGDMEGVRSATVFMEFIVNELPAGFRGLAMTGVLAAAVSTLNSSYNSMASVVVSDFYTPLVPGRSDRHYVAAGRLATVVLALILLVTALVCYQWQSASGVPLLAFALQMMVYAYAGLIGVFAVAVMTRRGSAASIIAAMFTGFAVTLALDPTIADMIGLTGPVANLAFPWSLTLGSICAFLAGLTGNRRLNRARPGPVGTG</sequence>
<feature type="transmembrane region" description="Helical" evidence="12">
    <location>
        <begin position="417"/>
        <end position="441"/>
    </location>
</feature>
<evidence type="ECO:0000256" key="7">
    <source>
        <dbReference type="ARBA" id="ARBA00023053"/>
    </source>
</evidence>
<feature type="transmembrane region" description="Helical" evidence="12">
    <location>
        <begin position="82"/>
        <end position="106"/>
    </location>
</feature>
<feature type="transmembrane region" description="Helical" evidence="12">
    <location>
        <begin position="52"/>
        <end position="70"/>
    </location>
</feature>
<dbReference type="InterPro" id="IPR051163">
    <property type="entry name" value="Sodium:Solute_Symporter_SSF"/>
</dbReference>
<keyword evidence="3" id="KW-0813">Transport</keyword>
<feature type="transmembrane region" description="Helical" evidence="12">
    <location>
        <begin position="143"/>
        <end position="160"/>
    </location>
</feature>
<feature type="transmembrane region" description="Helical" evidence="12">
    <location>
        <begin position="196"/>
        <end position="214"/>
    </location>
</feature>
<keyword evidence="9 12" id="KW-0472">Membrane</keyword>
<feature type="transmembrane region" description="Helical" evidence="12">
    <location>
        <begin position="482"/>
        <end position="500"/>
    </location>
</feature>
<dbReference type="AlphaFoldDB" id="A0A7G6VZI8"/>
<evidence type="ECO:0000256" key="10">
    <source>
        <dbReference type="ARBA" id="ARBA00023201"/>
    </source>
</evidence>
<dbReference type="Pfam" id="PF00474">
    <property type="entry name" value="SSF"/>
    <property type="match status" value="1"/>
</dbReference>
<keyword evidence="4" id="KW-1003">Cell membrane</keyword>
<feature type="transmembrane region" description="Helical" evidence="12">
    <location>
        <begin position="12"/>
        <end position="32"/>
    </location>
</feature>
<evidence type="ECO:0000256" key="6">
    <source>
        <dbReference type="ARBA" id="ARBA00022989"/>
    </source>
</evidence>
<feature type="transmembrane region" description="Helical" evidence="12">
    <location>
        <begin position="166"/>
        <end position="189"/>
    </location>
</feature>
<dbReference type="InterPro" id="IPR001734">
    <property type="entry name" value="Na/solute_symporter"/>
</dbReference>
<organism evidence="13 14">
    <name type="scientific">Croceicoccus marinus</name>
    <dbReference type="NCBI Taxonomy" id="450378"/>
    <lineage>
        <taxon>Bacteria</taxon>
        <taxon>Pseudomonadati</taxon>
        <taxon>Pseudomonadota</taxon>
        <taxon>Alphaproteobacteria</taxon>
        <taxon>Sphingomonadales</taxon>
        <taxon>Erythrobacteraceae</taxon>
        <taxon>Croceicoccus</taxon>
    </lineage>
</organism>
<keyword evidence="8" id="KW-0406">Ion transport</keyword>
<dbReference type="GO" id="GO:0006814">
    <property type="term" value="P:sodium ion transport"/>
    <property type="evidence" value="ECO:0007669"/>
    <property type="project" value="UniProtKB-KW"/>
</dbReference>
<dbReference type="PROSITE" id="PS50283">
    <property type="entry name" value="NA_SOLUT_SYMP_3"/>
    <property type="match status" value="1"/>
</dbReference>
<evidence type="ECO:0000256" key="4">
    <source>
        <dbReference type="ARBA" id="ARBA00022475"/>
    </source>
</evidence>
<evidence type="ECO:0000256" key="8">
    <source>
        <dbReference type="ARBA" id="ARBA00023065"/>
    </source>
</evidence>
<geneLocation type="plasmid" evidence="13 14">
    <name>plas1</name>
</geneLocation>
<name>A0A7G6VZI8_9SPHN</name>
<evidence type="ECO:0000256" key="1">
    <source>
        <dbReference type="ARBA" id="ARBA00004651"/>
    </source>
</evidence>
<keyword evidence="6 12" id="KW-1133">Transmembrane helix</keyword>
<feature type="transmembrane region" description="Helical" evidence="12">
    <location>
        <begin position="391"/>
        <end position="411"/>
    </location>
</feature>
<proteinExistence type="inferred from homology"/>
<evidence type="ECO:0000256" key="9">
    <source>
        <dbReference type="ARBA" id="ARBA00023136"/>
    </source>
</evidence>
<keyword evidence="10" id="KW-0739">Sodium transport</keyword>
<comment type="subcellular location">
    <subcellularLocation>
        <location evidence="1">Cell membrane</location>
        <topology evidence="1">Multi-pass membrane protein</topology>
    </subcellularLocation>
</comment>
<dbReference type="GO" id="GO:0015293">
    <property type="term" value="F:symporter activity"/>
    <property type="evidence" value="ECO:0007669"/>
    <property type="project" value="TreeGrafter"/>
</dbReference>
<dbReference type="Proteomes" id="UP000515297">
    <property type="component" value="Plasmid plas1"/>
</dbReference>
<accession>A0A7G6VZI8</accession>
<evidence type="ECO:0000256" key="11">
    <source>
        <dbReference type="RuleBase" id="RU362091"/>
    </source>
</evidence>
<feature type="transmembrane region" description="Helical" evidence="12">
    <location>
        <begin position="118"/>
        <end position="136"/>
    </location>
</feature>